<feature type="active site" description="Tele-phosphohistidine intermediate" evidence="1">
    <location>
        <position position="35"/>
    </location>
</feature>
<dbReference type="InterPro" id="IPR029033">
    <property type="entry name" value="His_PPase_superfam"/>
</dbReference>
<feature type="binding site" evidence="2">
    <location>
        <position position="85"/>
    </location>
    <ligand>
        <name>substrate</name>
    </ligand>
</feature>
<dbReference type="EC" id="5.4.2.11" evidence="3"/>
<dbReference type="EMBL" id="MIGB01000021">
    <property type="protein sequence ID" value="OSY38765.1"/>
    <property type="molecule type" value="Genomic_DNA"/>
</dbReference>
<protein>
    <submittedName>
        <fullName evidence="3">2,3-bisphosphoglycerate-dependent phosphoglycerate mutase</fullName>
        <ecNumber evidence="3">5.4.2.11</ecNumber>
    </submittedName>
</protein>
<dbReference type="PANTHER" id="PTHR48100:SF58">
    <property type="entry name" value="PE-PGRS FAMILY PROTEIN PE_PGRS11"/>
    <property type="match status" value="1"/>
</dbReference>
<evidence type="ECO:0000313" key="3">
    <source>
        <dbReference type="EMBL" id="OSY38765.1"/>
    </source>
</evidence>
<dbReference type="GO" id="GO:0016791">
    <property type="term" value="F:phosphatase activity"/>
    <property type="evidence" value="ECO:0007669"/>
    <property type="project" value="TreeGrafter"/>
</dbReference>
<dbReference type="Pfam" id="PF00300">
    <property type="entry name" value="His_Phos_1"/>
    <property type="match status" value="1"/>
</dbReference>
<evidence type="ECO:0000256" key="1">
    <source>
        <dbReference type="PIRSR" id="PIRSR613078-1"/>
    </source>
</evidence>
<dbReference type="InterPro" id="IPR013078">
    <property type="entry name" value="His_Pase_superF_clade-1"/>
</dbReference>
<feature type="active site" description="Proton donor/acceptor" evidence="1">
    <location>
        <position position="109"/>
    </location>
</feature>
<proteinExistence type="predicted"/>
<organism evidence="3 4">
    <name type="scientific">Pseudonocardia autotrophica</name>
    <name type="common">Amycolata autotrophica</name>
    <name type="synonym">Nocardia autotrophica</name>
    <dbReference type="NCBI Taxonomy" id="2074"/>
    <lineage>
        <taxon>Bacteria</taxon>
        <taxon>Bacillati</taxon>
        <taxon>Actinomycetota</taxon>
        <taxon>Actinomycetes</taxon>
        <taxon>Pseudonocardiales</taxon>
        <taxon>Pseudonocardiaceae</taxon>
        <taxon>Pseudonocardia</taxon>
    </lineage>
</organism>
<dbReference type="PANTHER" id="PTHR48100">
    <property type="entry name" value="BROAD-SPECIFICITY PHOSPHATASE YOR283W-RELATED"/>
    <property type="match status" value="1"/>
</dbReference>
<dbReference type="InterPro" id="IPR050275">
    <property type="entry name" value="PGM_Phosphatase"/>
</dbReference>
<keyword evidence="4" id="KW-1185">Reference proteome</keyword>
<dbReference type="CDD" id="cd07067">
    <property type="entry name" value="HP_PGM_like"/>
    <property type="match status" value="1"/>
</dbReference>
<evidence type="ECO:0000313" key="4">
    <source>
        <dbReference type="Proteomes" id="UP000194360"/>
    </source>
</evidence>
<dbReference type="Proteomes" id="UP000194360">
    <property type="component" value="Unassembled WGS sequence"/>
</dbReference>
<dbReference type="GO" id="GO:0004619">
    <property type="term" value="F:phosphoglycerate mutase activity"/>
    <property type="evidence" value="ECO:0007669"/>
    <property type="project" value="UniProtKB-EC"/>
</dbReference>
<dbReference type="Gene3D" id="3.40.50.1240">
    <property type="entry name" value="Phosphoglycerate mutase-like"/>
    <property type="match status" value="1"/>
</dbReference>
<keyword evidence="3" id="KW-0413">Isomerase</keyword>
<reference evidence="3 4" key="1">
    <citation type="submission" date="2016-09" db="EMBL/GenBank/DDBJ databases">
        <title>Pseudonocardia autotrophica DSM535, a candidate organism with high potential of specific P450 cytochromes.</title>
        <authorList>
            <person name="Grumaz C."/>
            <person name="Vainshtein Y."/>
            <person name="Kirstahler P."/>
            <person name="Sohn K."/>
        </authorList>
    </citation>
    <scope>NUCLEOTIDE SEQUENCE [LARGE SCALE GENOMIC DNA]</scope>
    <source>
        <strain evidence="3 4">DSM 535</strain>
    </source>
</reference>
<dbReference type="OrthoDB" id="9793115at2"/>
<dbReference type="AlphaFoldDB" id="A0A1Y2MU92"/>
<accession>A0A1Y2MU92</accession>
<comment type="caution">
    <text evidence="3">The sequence shown here is derived from an EMBL/GenBank/DDBJ whole genome shotgun (WGS) entry which is preliminary data.</text>
</comment>
<feature type="binding site" evidence="2">
    <location>
        <begin position="48"/>
        <end position="49"/>
    </location>
    <ligand>
        <name>substrate</name>
    </ligand>
</feature>
<dbReference type="SMART" id="SM00855">
    <property type="entry name" value="PGAM"/>
    <property type="match status" value="1"/>
</dbReference>
<dbReference type="STRING" id="2074.BG845_03968"/>
<dbReference type="SUPFAM" id="SSF53254">
    <property type="entry name" value="Phosphoglycerate mutase-like"/>
    <property type="match status" value="1"/>
</dbReference>
<name>A0A1Y2MU92_PSEAH</name>
<dbReference type="RefSeq" id="WP_158092220.1">
    <property type="nucleotide sequence ID" value="NZ_AP018920.1"/>
</dbReference>
<dbReference type="GO" id="GO:0005737">
    <property type="term" value="C:cytoplasm"/>
    <property type="evidence" value="ECO:0007669"/>
    <property type="project" value="TreeGrafter"/>
</dbReference>
<feature type="binding site" evidence="2">
    <location>
        <begin position="34"/>
        <end position="41"/>
    </location>
    <ligand>
        <name>substrate</name>
    </ligand>
</feature>
<evidence type="ECO:0000256" key="2">
    <source>
        <dbReference type="PIRSR" id="PIRSR613078-2"/>
    </source>
</evidence>
<sequence length="269" mass="27894">MSDDTATAFAAAGGGIRDAEVPPDDGAVRLVLVRHGRTPSNVRHALDTGVPGPSLDELGHEQAAEVGRLFVGWPVRAVYASLATRARETAAPIGAALGVDVQLLQGAHEIFVGDLDNRADDDARAQFDEVFAAWWDGDVDRPMPGGESARDVWNRFLPDLDAVLGGVDSGAVVVVSHGAAIRLATFALLGARQGAVPGIDPDAVSRALPGAVPESLPDVGPGAVPGSVPATFGRDRPVPNTGRVVLRRDPGGWVVELWDPMPGGRTGSH</sequence>
<gene>
    <name evidence="3" type="primary">gpmA_2</name>
    <name evidence="3" type="ORF">BG845_03968</name>
</gene>